<reference evidence="1" key="1">
    <citation type="submission" date="2020-08" db="EMBL/GenBank/DDBJ databases">
        <title>Multicomponent nature underlies the extraordinary mechanical properties of spider dragline silk.</title>
        <authorList>
            <person name="Kono N."/>
            <person name="Nakamura H."/>
            <person name="Mori M."/>
            <person name="Yoshida Y."/>
            <person name="Ohtoshi R."/>
            <person name="Malay A.D."/>
            <person name="Moran D.A.P."/>
            <person name="Tomita M."/>
            <person name="Numata K."/>
            <person name="Arakawa K."/>
        </authorList>
    </citation>
    <scope>NUCLEOTIDE SEQUENCE</scope>
</reference>
<sequence length="83" mass="9846">MCKSMNFEFYSEDVENLEENDSEDLTTEKYVHLQSEQVNFIQEDHSSEKDEDREDVSISMIKKIVTSRMKCRHLLKSITVIKL</sequence>
<proteinExistence type="predicted"/>
<evidence type="ECO:0000313" key="1">
    <source>
        <dbReference type="EMBL" id="GFT92156.1"/>
    </source>
</evidence>
<organism evidence="1 2">
    <name type="scientific">Nephila pilipes</name>
    <name type="common">Giant wood spider</name>
    <name type="synonym">Nephila maculata</name>
    <dbReference type="NCBI Taxonomy" id="299642"/>
    <lineage>
        <taxon>Eukaryota</taxon>
        <taxon>Metazoa</taxon>
        <taxon>Ecdysozoa</taxon>
        <taxon>Arthropoda</taxon>
        <taxon>Chelicerata</taxon>
        <taxon>Arachnida</taxon>
        <taxon>Araneae</taxon>
        <taxon>Araneomorphae</taxon>
        <taxon>Entelegynae</taxon>
        <taxon>Araneoidea</taxon>
        <taxon>Nephilidae</taxon>
        <taxon>Nephila</taxon>
    </lineage>
</organism>
<keyword evidence="2" id="KW-1185">Reference proteome</keyword>
<protein>
    <submittedName>
        <fullName evidence="1">Uncharacterized protein</fullName>
    </submittedName>
</protein>
<evidence type="ECO:0000313" key="2">
    <source>
        <dbReference type="Proteomes" id="UP000887013"/>
    </source>
</evidence>
<dbReference type="Proteomes" id="UP000887013">
    <property type="component" value="Unassembled WGS sequence"/>
</dbReference>
<gene>
    <name evidence="1" type="ORF">NPIL_664661</name>
</gene>
<dbReference type="AlphaFoldDB" id="A0A8X6UAV4"/>
<comment type="caution">
    <text evidence="1">The sequence shown here is derived from an EMBL/GenBank/DDBJ whole genome shotgun (WGS) entry which is preliminary data.</text>
</comment>
<name>A0A8X6UAV4_NEPPI</name>
<dbReference type="EMBL" id="BMAW01025354">
    <property type="protein sequence ID" value="GFT92156.1"/>
    <property type="molecule type" value="Genomic_DNA"/>
</dbReference>
<accession>A0A8X6UAV4</accession>